<protein>
    <submittedName>
        <fullName evidence="1">Uncharacterized protein</fullName>
    </submittedName>
</protein>
<proteinExistence type="predicted"/>
<dbReference type="Proteomes" id="UP000246410">
    <property type="component" value="Unassembled WGS sequence"/>
</dbReference>
<sequence>MDSGRTFSFEEMVERTNALRTSPEVQAIRREIGLLRLAAHSPDEAVERRVAAATRAGALQTTIARLSVGTLGTRAEGAARLAYDDFDHGRVLATTELGAAHPLLLRLVGQFVLLLREMEHYRMLGLLMAKLTVLRATEAFDDLEPRARAAAAAEWKALSDTIESWSATSG</sequence>
<accession>A0A317NJQ6</accession>
<keyword evidence="2" id="KW-1185">Reference proteome</keyword>
<evidence type="ECO:0000313" key="2">
    <source>
        <dbReference type="Proteomes" id="UP000246410"/>
    </source>
</evidence>
<reference evidence="1 2" key="1">
    <citation type="submission" date="2018-05" db="EMBL/GenBank/DDBJ databases">
        <title>Genomic Encyclopedia of Type Strains, Phase IV (KMG-IV): sequencing the most valuable type-strain genomes for metagenomic binning, comparative biology and taxonomic classification.</title>
        <authorList>
            <person name="Goeker M."/>
        </authorList>
    </citation>
    <scope>NUCLEOTIDE SEQUENCE [LARGE SCALE GENOMIC DNA]</scope>
    <source>
        <strain evidence="1 2">DSM 44717</strain>
    </source>
</reference>
<dbReference type="RefSeq" id="WP_110038508.1">
    <property type="nucleotide sequence ID" value="NZ_QGTL01000005.1"/>
</dbReference>
<organism evidence="1 2">
    <name type="scientific">Nocardia neocaledoniensis</name>
    <dbReference type="NCBI Taxonomy" id="236511"/>
    <lineage>
        <taxon>Bacteria</taxon>
        <taxon>Bacillati</taxon>
        <taxon>Actinomycetota</taxon>
        <taxon>Actinomycetes</taxon>
        <taxon>Mycobacteriales</taxon>
        <taxon>Nocardiaceae</taxon>
        <taxon>Nocardia</taxon>
    </lineage>
</organism>
<comment type="caution">
    <text evidence="1">The sequence shown here is derived from an EMBL/GenBank/DDBJ whole genome shotgun (WGS) entry which is preliminary data.</text>
</comment>
<dbReference type="EMBL" id="QGTL01000005">
    <property type="protein sequence ID" value="PWV75157.1"/>
    <property type="molecule type" value="Genomic_DNA"/>
</dbReference>
<evidence type="ECO:0000313" key="1">
    <source>
        <dbReference type="EMBL" id="PWV75157.1"/>
    </source>
</evidence>
<dbReference type="AlphaFoldDB" id="A0A317NJQ6"/>
<gene>
    <name evidence="1" type="ORF">DFR69_105231</name>
</gene>
<name>A0A317NJQ6_9NOCA</name>